<comment type="subcellular location">
    <subcellularLocation>
        <location evidence="1">Cell membrane</location>
        <topology evidence="1">Multi-pass membrane protein</topology>
    </subcellularLocation>
</comment>
<dbReference type="PRINTS" id="PR01837">
    <property type="entry name" value="MGTCSAPBPROT"/>
</dbReference>
<keyword evidence="5 7" id="KW-1133">Transmembrane helix</keyword>
<evidence type="ECO:0000313" key="9">
    <source>
        <dbReference type="EMBL" id="GIP16382.1"/>
    </source>
</evidence>
<keyword evidence="6 7" id="KW-0472">Membrane</keyword>
<feature type="domain" description="MgtC/SapB/SrpB/YhiD N-terminal" evidence="8">
    <location>
        <begin position="21"/>
        <end position="151"/>
    </location>
</feature>
<dbReference type="PANTHER" id="PTHR33778:SF4">
    <property type="entry name" value="PROTEIN SAPB"/>
    <property type="match status" value="1"/>
</dbReference>
<feature type="transmembrane region" description="Helical" evidence="7">
    <location>
        <begin position="46"/>
        <end position="70"/>
    </location>
</feature>
<protein>
    <recommendedName>
        <fullName evidence="8">MgtC/SapB/SrpB/YhiD N-terminal domain-containing protein</fullName>
    </recommendedName>
</protein>
<comment type="caution">
    <text evidence="9">The sequence shown here is derived from an EMBL/GenBank/DDBJ whole genome shotgun (WGS) entry which is preliminary data.</text>
</comment>
<proteinExistence type="inferred from homology"/>
<keyword evidence="4 7" id="KW-0812">Transmembrane</keyword>
<comment type="similarity">
    <text evidence="2">Belongs to the MgtC/SapB family.</text>
</comment>
<organism evidence="9 10">
    <name type="scientific">Paenibacillus montaniterrae</name>
    <dbReference type="NCBI Taxonomy" id="429341"/>
    <lineage>
        <taxon>Bacteria</taxon>
        <taxon>Bacillati</taxon>
        <taxon>Bacillota</taxon>
        <taxon>Bacilli</taxon>
        <taxon>Bacillales</taxon>
        <taxon>Paenibacillaceae</taxon>
        <taxon>Paenibacillus</taxon>
    </lineage>
</organism>
<dbReference type="PANTHER" id="PTHR33778">
    <property type="entry name" value="PROTEIN MGTC"/>
    <property type="match status" value="1"/>
</dbReference>
<sequence>MLFADQLIVAWLGEYEWLMRILVSCILGFCIGLNRTHKHKPAGVKTYMFVAAASTLITIVSIQSVTLYAGLREHTMMDPMRLAAQIVTGLGFIGAGVILKDGVKISGLTSAAMIFFAGGIGIGIGAGFYTLVIFALIVAHIFLKLGEWVEKREQQQECLQAAANAAAASSDKNGQSKPLTR</sequence>
<dbReference type="EMBL" id="BOSE01000003">
    <property type="protein sequence ID" value="GIP16382.1"/>
    <property type="molecule type" value="Genomic_DNA"/>
</dbReference>
<dbReference type="Proteomes" id="UP000683139">
    <property type="component" value="Unassembled WGS sequence"/>
</dbReference>
<evidence type="ECO:0000259" key="8">
    <source>
        <dbReference type="Pfam" id="PF02308"/>
    </source>
</evidence>
<evidence type="ECO:0000256" key="5">
    <source>
        <dbReference type="ARBA" id="ARBA00022989"/>
    </source>
</evidence>
<dbReference type="AlphaFoldDB" id="A0A919YL22"/>
<evidence type="ECO:0000256" key="7">
    <source>
        <dbReference type="SAM" id="Phobius"/>
    </source>
</evidence>
<keyword evidence="3" id="KW-1003">Cell membrane</keyword>
<dbReference type="InterPro" id="IPR049177">
    <property type="entry name" value="MgtC_SapB_SrpB_YhiD_N"/>
</dbReference>
<keyword evidence="10" id="KW-1185">Reference proteome</keyword>
<name>A0A919YL22_9BACL</name>
<feature type="transmembrane region" description="Helical" evidence="7">
    <location>
        <begin position="82"/>
        <end position="99"/>
    </location>
</feature>
<evidence type="ECO:0000256" key="1">
    <source>
        <dbReference type="ARBA" id="ARBA00004651"/>
    </source>
</evidence>
<dbReference type="GO" id="GO:0005886">
    <property type="term" value="C:plasma membrane"/>
    <property type="evidence" value="ECO:0007669"/>
    <property type="project" value="UniProtKB-SubCell"/>
</dbReference>
<evidence type="ECO:0000256" key="2">
    <source>
        <dbReference type="ARBA" id="ARBA00009298"/>
    </source>
</evidence>
<reference evidence="9" key="1">
    <citation type="submission" date="2021-03" db="EMBL/GenBank/DDBJ databases">
        <title>Antimicrobial resistance genes in bacteria isolated from Japanese honey, and their potential for conferring macrolide and lincosamide resistance in the American foulbrood pathogen Paenibacillus larvae.</title>
        <authorList>
            <person name="Okamoto M."/>
            <person name="Kumagai M."/>
            <person name="Kanamori H."/>
            <person name="Takamatsu D."/>
        </authorList>
    </citation>
    <scope>NUCLEOTIDE SEQUENCE</scope>
    <source>
        <strain evidence="9">J40TS1</strain>
    </source>
</reference>
<feature type="transmembrane region" description="Helical" evidence="7">
    <location>
        <begin position="17"/>
        <end position="34"/>
    </location>
</feature>
<feature type="transmembrane region" description="Helical" evidence="7">
    <location>
        <begin position="111"/>
        <end position="143"/>
    </location>
</feature>
<evidence type="ECO:0000256" key="4">
    <source>
        <dbReference type="ARBA" id="ARBA00022692"/>
    </source>
</evidence>
<evidence type="ECO:0000256" key="3">
    <source>
        <dbReference type="ARBA" id="ARBA00022475"/>
    </source>
</evidence>
<accession>A0A919YL22</accession>
<evidence type="ECO:0000256" key="6">
    <source>
        <dbReference type="ARBA" id="ARBA00023136"/>
    </source>
</evidence>
<gene>
    <name evidence="9" type="ORF">J40TS1_20240</name>
</gene>
<dbReference type="Pfam" id="PF02308">
    <property type="entry name" value="MgtC"/>
    <property type="match status" value="1"/>
</dbReference>
<evidence type="ECO:0000313" key="10">
    <source>
        <dbReference type="Proteomes" id="UP000683139"/>
    </source>
</evidence>
<dbReference type="InterPro" id="IPR003416">
    <property type="entry name" value="MgtC/SapB/SrpB/YhiD_fam"/>
</dbReference>